<protein>
    <submittedName>
        <fullName evidence="2">Uncharacterized protein</fullName>
    </submittedName>
</protein>
<proteinExistence type="predicted"/>
<feature type="region of interest" description="Disordered" evidence="1">
    <location>
        <begin position="432"/>
        <end position="496"/>
    </location>
</feature>
<gene>
    <name evidence="2" type="ORF">PG993_014736</name>
</gene>
<evidence type="ECO:0000313" key="3">
    <source>
        <dbReference type="Proteomes" id="UP001444661"/>
    </source>
</evidence>
<dbReference type="EMBL" id="JAQQWK010000014">
    <property type="protein sequence ID" value="KAK8016547.1"/>
    <property type="molecule type" value="Genomic_DNA"/>
</dbReference>
<keyword evidence="3" id="KW-1185">Reference proteome</keyword>
<organism evidence="2 3">
    <name type="scientific">Apiospora rasikravindrae</name>
    <dbReference type="NCBI Taxonomy" id="990691"/>
    <lineage>
        <taxon>Eukaryota</taxon>
        <taxon>Fungi</taxon>
        <taxon>Dikarya</taxon>
        <taxon>Ascomycota</taxon>
        <taxon>Pezizomycotina</taxon>
        <taxon>Sordariomycetes</taxon>
        <taxon>Xylariomycetidae</taxon>
        <taxon>Amphisphaeriales</taxon>
        <taxon>Apiosporaceae</taxon>
        <taxon>Apiospora</taxon>
    </lineage>
</organism>
<feature type="compositionally biased region" description="Basic and acidic residues" evidence="1">
    <location>
        <begin position="436"/>
        <end position="449"/>
    </location>
</feature>
<name>A0ABR1RNT6_9PEZI</name>
<evidence type="ECO:0000256" key="1">
    <source>
        <dbReference type="SAM" id="MobiDB-lite"/>
    </source>
</evidence>
<sequence>MAETYDLFAAPLVVRRLVYSHVFANGNGNNLCAAAPILQEEALPETMCKEEPLLCLTVYIKAYDQKTRNDWLKMEWKTRHNEVFTHVFTTLKHRIVRRLKSSVRKIEQLNVIIDPPAANDSDGSQILYLWAKVREVAFLLSNIWYWDVDHLMIKMSSEGSQTFNLCSKRLGDLPLNIQCEYNFLSLVHMAVLEPLFSARKMGNTSLSWYCQAHPDRKTTPEPMLDLVDLLAAPVGTGFPLLRTYNTEKFTNINGYWHELTLNRMRVEVFKITFVFDAALDYFRGNAANHLRLQRFRTWEMGEQSVLSHESWKQMVKSLKYNRQQLQFLKNLRKASLMHFDPAAFKRSVEAIHDKEWIDVVIRRNDAMLPYLLPTNPPLPPAAGGKSQAFVAQWTRDQMDGITESYPVDEWSKRYPLGIPKISDILKHQDGEDVENHDENANEVKDGNEDKSEEDEGEVFASFSEAFPDEINDLEERLNEADPDGDNDFDGWYNLWH</sequence>
<comment type="caution">
    <text evidence="2">The sequence shown here is derived from an EMBL/GenBank/DDBJ whole genome shotgun (WGS) entry which is preliminary data.</text>
</comment>
<evidence type="ECO:0000313" key="2">
    <source>
        <dbReference type="EMBL" id="KAK8016547.1"/>
    </source>
</evidence>
<accession>A0ABR1RNT6</accession>
<dbReference type="Proteomes" id="UP001444661">
    <property type="component" value="Unassembled WGS sequence"/>
</dbReference>
<reference evidence="2 3" key="1">
    <citation type="submission" date="2023-01" db="EMBL/GenBank/DDBJ databases">
        <title>Analysis of 21 Apiospora genomes using comparative genomics revels a genus with tremendous synthesis potential of carbohydrate active enzymes and secondary metabolites.</title>
        <authorList>
            <person name="Sorensen T."/>
        </authorList>
    </citation>
    <scope>NUCLEOTIDE SEQUENCE [LARGE SCALE GENOMIC DNA]</scope>
    <source>
        <strain evidence="2 3">CBS 33761</strain>
    </source>
</reference>